<feature type="compositionally biased region" description="Pro residues" evidence="2">
    <location>
        <begin position="952"/>
        <end position="973"/>
    </location>
</feature>
<organism evidence="3 4">
    <name type="scientific">Vitrella brassicaformis (strain CCMP3155)</name>
    <dbReference type="NCBI Taxonomy" id="1169540"/>
    <lineage>
        <taxon>Eukaryota</taxon>
        <taxon>Sar</taxon>
        <taxon>Alveolata</taxon>
        <taxon>Colpodellida</taxon>
        <taxon>Vitrellaceae</taxon>
        <taxon>Vitrella</taxon>
    </lineage>
</organism>
<gene>
    <name evidence="3" type="ORF">Vbra_19783</name>
</gene>
<dbReference type="GO" id="GO:0001181">
    <property type="term" value="F:RNA polymerase I general transcription initiation factor activity"/>
    <property type="evidence" value="ECO:0007669"/>
    <property type="project" value="InterPro"/>
</dbReference>
<feature type="region of interest" description="Disordered" evidence="2">
    <location>
        <begin position="1"/>
        <end position="69"/>
    </location>
</feature>
<feature type="region of interest" description="Disordered" evidence="2">
    <location>
        <begin position="828"/>
        <end position="853"/>
    </location>
</feature>
<feature type="compositionally biased region" description="Low complexity" evidence="2">
    <location>
        <begin position="452"/>
        <end position="463"/>
    </location>
</feature>
<dbReference type="Proteomes" id="UP000041254">
    <property type="component" value="Unassembled WGS sequence"/>
</dbReference>
<feature type="region of interest" description="Disordered" evidence="2">
    <location>
        <begin position="935"/>
        <end position="1066"/>
    </location>
</feature>
<dbReference type="VEuPathDB" id="CryptoDB:Vbra_19783"/>
<comment type="similarity">
    <text evidence="1">Belongs to the RRN3 family.</text>
</comment>
<proteinExistence type="inferred from homology"/>
<evidence type="ECO:0000313" key="4">
    <source>
        <dbReference type="Proteomes" id="UP000041254"/>
    </source>
</evidence>
<feature type="compositionally biased region" description="Low complexity" evidence="2">
    <location>
        <begin position="13"/>
        <end position="30"/>
    </location>
</feature>
<dbReference type="Gene3D" id="3.10.450.40">
    <property type="match status" value="1"/>
</dbReference>
<sequence>MYGKGHVDQDAFASTTQSASASQPNAPATSRAKQAARQTKQHAKTATNGATAAPSSQARRVGPPAVEKVSPTRVNVELLNEAAALLEKQGDKSRENAGVAFIERFVKGFNWFMASDGVARRFTSLLLDMLATNGDATSMVLAQLVKKLRMRPSDEELDAKTPTIVVGRFSFESRVALKQRIRTIMTDAADGEDLKGEDFELLREVLRYHPRADYKQKDCVGIFVARHPNVKFDCRAFFVRRSVGMHEDFSYVRCVDGLPSADAYAYERICDAIDRVCSFFPQATQLLVKVLGDNQPHHRKNVEEHQNYTRSMLWLCRRKPQMRAGILKLFIARLIDFDVEIKEDDPNSIDIEEYELWKREQLNFLSVQVSVGAKDPAEAQKLLNDEERLRQLYRMRRGEEDIDKMAQGLDHLMSMGFDFLQAELLSLSHSPPVNPIKPDPDTDGATPPQPQQPQQQQQQLQQQASSISSKRGRGLSVAHCEGDVLMDELLMIFEQIVLPTHRCRHTQFLLFYATSLKPAWAERFLQLLFDRLYDSNVYVATRRKCAFYIASYVCRAEFLPLEFSRQSLVYLLGFLHQHCNKLAITNTPHNTAERAAGLLRAGSASAYPINPEGNRTLFYAVCQAVCYIVCYHGAAFMADTRNGGLDSILHGEQSLIAILQSPYRPLANIRKGIATELRNLFHRLPGYDYLRPLFEQDAAGGGGDHGGGELEAMTDDSFDPVDAMFPFGPYRLRHSVRFVQDKYRDYAAPALADIKAEGTTQLALPDQAAIRNTSMTSSSGGGVGSSEGGRDSEALVGMEEAIIYEEEDDTEGFDRLQSDRRVTAMTASMCEEDDEDEDAPMSDDHGEDEDDVFSPDLKPSASFFPRPEALSPLLATKDGGPMLADSDPVDATQHHDTHHECDMQLMDIDEEGEEAYEADEPFTIEPFTIEPSAHTLSSSLRQTTPLPHSPNMSPPLPALNPPHTPESPKPPEGPSSSLERILQCPAFKRSGLRGTSSRDSDECESPESRRSSLRERPWSYDHSPGHSFRNDTPGSSVLETPMLQNGATKREFSPPFESLPPPLTTSTVTKAAAMGGMMLRESFRAASGPLPPTSPLSLKGKMLNPRGLFTHGKMPTQTRRPGRKNSTGSEGSSSSCLSSTAGKGGKGGRNKAGLVRKTMKEDGGA</sequence>
<feature type="compositionally biased region" description="Acidic residues" evidence="2">
    <location>
        <begin position="830"/>
        <end position="853"/>
    </location>
</feature>
<feature type="compositionally biased region" description="Polar residues" evidence="2">
    <location>
        <begin position="44"/>
        <end position="58"/>
    </location>
</feature>
<protein>
    <submittedName>
        <fullName evidence="3">Uncharacterized protein</fullName>
    </submittedName>
</protein>
<dbReference type="EMBL" id="CDMY01001052">
    <property type="protein sequence ID" value="CEM39811.1"/>
    <property type="molecule type" value="Genomic_DNA"/>
</dbReference>
<dbReference type="GO" id="GO:0006361">
    <property type="term" value="P:transcription initiation at RNA polymerase I promoter"/>
    <property type="evidence" value="ECO:0007669"/>
    <property type="project" value="InterPro"/>
</dbReference>
<feature type="region of interest" description="Disordered" evidence="2">
    <location>
        <begin position="430"/>
        <end position="471"/>
    </location>
</feature>
<dbReference type="GO" id="GO:0001042">
    <property type="term" value="F:RNA polymerase I core binding"/>
    <property type="evidence" value="ECO:0007669"/>
    <property type="project" value="TreeGrafter"/>
</dbReference>
<dbReference type="PANTHER" id="PTHR12790">
    <property type="entry name" value="TRANSCRIPTION INITIATION FACTOR IA RRN3"/>
    <property type="match status" value="1"/>
</dbReference>
<evidence type="ECO:0000313" key="3">
    <source>
        <dbReference type="EMBL" id="CEM39811.1"/>
    </source>
</evidence>
<dbReference type="STRING" id="1169540.A0A0G4H7C7"/>
<dbReference type="OrthoDB" id="26970at2759"/>
<feature type="compositionally biased region" description="Polar residues" evidence="2">
    <location>
        <begin position="1030"/>
        <end position="1047"/>
    </location>
</feature>
<accession>A0A0G4H7C7</accession>
<name>A0A0G4H7C7_VITBC</name>
<feature type="compositionally biased region" description="Low complexity" evidence="2">
    <location>
        <begin position="1126"/>
        <end position="1141"/>
    </location>
</feature>
<dbReference type="Pfam" id="PF11523">
    <property type="entry name" value="DUF3223"/>
    <property type="match status" value="1"/>
</dbReference>
<dbReference type="PhylomeDB" id="A0A0G4H7C7"/>
<feature type="region of interest" description="Disordered" evidence="2">
    <location>
        <begin position="772"/>
        <end position="791"/>
    </location>
</feature>
<dbReference type="AlphaFoldDB" id="A0A0G4H7C7"/>
<keyword evidence="4" id="KW-1185">Reference proteome</keyword>
<evidence type="ECO:0000256" key="2">
    <source>
        <dbReference type="SAM" id="MobiDB-lite"/>
    </source>
</evidence>
<dbReference type="PANTHER" id="PTHR12790:SF0">
    <property type="entry name" value="RNA POLYMERASE I-SPECIFIC TRANSCRIPTION INITIATION FACTOR RRN3-RELATED"/>
    <property type="match status" value="1"/>
</dbReference>
<dbReference type="Pfam" id="PF05327">
    <property type="entry name" value="RRN3"/>
    <property type="match status" value="1"/>
</dbReference>
<feature type="region of interest" description="Disordered" evidence="2">
    <location>
        <begin position="1085"/>
        <end position="1165"/>
    </location>
</feature>
<feature type="compositionally biased region" description="Polar residues" evidence="2">
    <location>
        <begin position="935"/>
        <end position="946"/>
    </location>
</feature>
<feature type="compositionally biased region" description="Basic and acidic residues" evidence="2">
    <location>
        <begin position="996"/>
        <end position="1019"/>
    </location>
</feature>
<dbReference type="InParanoid" id="A0A0G4H7C7"/>
<reference evidence="3 4" key="1">
    <citation type="submission" date="2014-11" db="EMBL/GenBank/DDBJ databases">
        <authorList>
            <person name="Zhu J."/>
            <person name="Qi W."/>
            <person name="Song R."/>
        </authorList>
    </citation>
    <scope>NUCLEOTIDE SEQUENCE [LARGE SCALE GENOMIC DNA]</scope>
</reference>
<dbReference type="GO" id="GO:0005634">
    <property type="term" value="C:nucleus"/>
    <property type="evidence" value="ECO:0007669"/>
    <property type="project" value="TreeGrafter"/>
</dbReference>
<dbReference type="InterPro" id="IPR007991">
    <property type="entry name" value="RNA_pol_I_trans_ini_fac_RRN3"/>
</dbReference>
<evidence type="ECO:0000256" key="1">
    <source>
        <dbReference type="ARBA" id="ARBA00010098"/>
    </source>
</evidence>